<evidence type="ECO:0000256" key="1">
    <source>
        <dbReference type="SAM" id="SignalP"/>
    </source>
</evidence>
<evidence type="ECO:0000313" key="3">
    <source>
        <dbReference type="Proteomes" id="UP000321717"/>
    </source>
</evidence>
<dbReference type="RefSeq" id="WP_147180099.1">
    <property type="nucleotide sequence ID" value="NZ_BJZP01000008.1"/>
</dbReference>
<organism evidence="2 3">
    <name type="scientific">Ciceribacter naphthalenivorans</name>
    <dbReference type="NCBI Taxonomy" id="1118451"/>
    <lineage>
        <taxon>Bacteria</taxon>
        <taxon>Pseudomonadati</taxon>
        <taxon>Pseudomonadota</taxon>
        <taxon>Alphaproteobacteria</taxon>
        <taxon>Hyphomicrobiales</taxon>
        <taxon>Rhizobiaceae</taxon>
        <taxon>Ciceribacter</taxon>
    </lineage>
</organism>
<dbReference type="Proteomes" id="UP000321717">
    <property type="component" value="Unassembled WGS sequence"/>
</dbReference>
<accession>A0A512HI49</accession>
<protein>
    <submittedName>
        <fullName evidence="2">Uncharacterized protein</fullName>
    </submittedName>
</protein>
<feature type="chain" id="PRO_5022162058" evidence="1">
    <location>
        <begin position="26"/>
        <end position="137"/>
    </location>
</feature>
<sequence>MKLLVRTFLALAALTYAAMPFAGMAAVTPAGPGGAVANMVAEVVETGQTMPGHAKQAVEKVPMDTVSSDADCPHTDLSTGKLSGKSDRALHCAACLTLAADLRIATFGRQARAAEAQTIMVVFTSWPAAPLDPPPRV</sequence>
<dbReference type="EMBL" id="BJZP01000008">
    <property type="protein sequence ID" value="GEO85126.1"/>
    <property type="molecule type" value="Genomic_DNA"/>
</dbReference>
<gene>
    <name evidence="2" type="ORF">RNA01_20580</name>
</gene>
<evidence type="ECO:0000313" key="2">
    <source>
        <dbReference type="EMBL" id="GEO85126.1"/>
    </source>
</evidence>
<proteinExistence type="predicted"/>
<keyword evidence="3" id="KW-1185">Reference proteome</keyword>
<feature type="signal peptide" evidence="1">
    <location>
        <begin position="1"/>
        <end position="25"/>
    </location>
</feature>
<reference evidence="2 3" key="1">
    <citation type="submission" date="2019-07" db="EMBL/GenBank/DDBJ databases">
        <title>Whole genome shotgun sequence of Rhizobium naphthalenivorans NBRC 107585.</title>
        <authorList>
            <person name="Hosoyama A."/>
            <person name="Uohara A."/>
            <person name="Ohji S."/>
            <person name="Ichikawa N."/>
        </authorList>
    </citation>
    <scope>NUCLEOTIDE SEQUENCE [LARGE SCALE GENOMIC DNA]</scope>
    <source>
        <strain evidence="2 3">NBRC 107585</strain>
    </source>
</reference>
<comment type="caution">
    <text evidence="2">The sequence shown here is derived from an EMBL/GenBank/DDBJ whole genome shotgun (WGS) entry which is preliminary data.</text>
</comment>
<keyword evidence="1" id="KW-0732">Signal</keyword>
<name>A0A512HI49_9HYPH</name>
<dbReference type="OrthoDB" id="8370005at2"/>
<dbReference type="AlphaFoldDB" id="A0A512HI49"/>